<sequence>MAKIGVEQSLTDVQQALQERGYDVVQLNQEQDAAGCDCCVITGQDRNVMGMQDTTTQASVIDAHGRTADEICQEVEQRINQQQ</sequence>
<dbReference type="KEGG" id="bco:Bcell_2680"/>
<dbReference type="HOGENOM" id="CLU_187365_0_0_9"/>
<keyword evidence="3" id="KW-1185">Reference proteome</keyword>
<dbReference type="RefSeq" id="WP_013489268.1">
    <property type="nucleotide sequence ID" value="NC_014829.1"/>
</dbReference>
<reference evidence="2 3" key="1">
    <citation type="submission" date="2010-12" db="EMBL/GenBank/DDBJ databases">
        <title>Complete sequence of Bacillus cellulosilyticus DSM 2522.</title>
        <authorList>
            <consortium name="US DOE Joint Genome Institute"/>
            <person name="Lucas S."/>
            <person name="Copeland A."/>
            <person name="Lapidus A."/>
            <person name="Cheng J.-F."/>
            <person name="Bruce D."/>
            <person name="Goodwin L."/>
            <person name="Pitluck S."/>
            <person name="Chertkov O."/>
            <person name="Detter J.C."/>
            <person name="Han C."/>
            <person name="Tapia R."/>
            <person name="Land M."/>
            <person name="Hauser L."/>
            <person name="Jeffries C."/>
            <person name="Kyrpides N."/>
            <person name="Ivanova N."/>
            <person name="Mikhailova N."/>
            <person name="Brumm P."/>
            <person name="Mead D."/>
            <person name="Woyke T."/>
        </authorList>
    </citation>
    <scope>NUCLEOTIDE SEQUENCE [LARGE SCALE GENOMIC DNA]</scope>
    <source>
        <strain evidence="3">ATCC 21833 / DSM 2522 / FERM P-1141 / JCM 9156 / N-4</strain>
    </source>
</reference>
<proteinExistence type="inferred from homology"/>
<dbReference type="Pfam" id="PF03698">
    <property type="entry name" value="UPF0180"/>
    <property type="match status" value="1"/>
</dbReference>
<comment type="similarity">
    <text evidence="1">Belongs to the UPF0180 family.</text>
</comment>
<dbReference type="InterPro" id="IPR005370">
    <property type="entry name" value="UPF0180"/>
</dbReference>
<dbReference type="Proteomes" id="UP000001401">
    <property type="component" value="Chromosome"/>
</dbReference>
<dbReference type="AlphaFoldDB" id="E6TUP5"/>
<dbReference type="NCBIfam" id="NF002845">
    <property type="entry name" value="PRK03094.1"/>
    <property type="match status" value="1"/>
</dbReference>
<name>E6TUP5_EVAC2</name>
<dbReference type="eggNOG" id="ENOG503307C">
    <property type="taxonomic scope" value="Bacteria"/>
</dbReference>
<accession>E6TUP5</accession>
<organism evidence="2 3">
    <name type="scientific">Evansella cellulosilytica (strain ATCC 21833 / DSM 2522 / FERM P-1141 / JCM 9156 / N-4)</name>
    <name type="common">Bacillus cellulosilyticus</name>
    <dbReference type="NCBI Taxonomy" id="649639"/>
    <lineage>
        <taxon>Bacteria</taxon>
        <taxon>Bacillati</taxon>
        <taxon>Bacillota</taxon>
        <taxon>Bacilli</taxon>
        <taxon>Bacillales</taxon>
        <taxon>Bacillaceae</taxon>
        <taxon>Evansella</taxon>
    </lineage>
</organism>
<protein>
    <recommendedName>
        <fullName evidence="1">UPF0180 protein Bcell_2680</fullName>
    </recommendedName>
</protein>
<dbReference type="STRING" id="649639.Bcell_2680"/>
<gene>
    <name evidence="2" type="ordered locus">Bcell_2680</name>
</gene>
<dbReference type="EMBL" id="CP002394">
    <property type="protein sequence ID" value="ADU30935.1"/>
    <property type="molecule type" value="Genomic_DNA"/>
</dbReference>
<evidence type="ECO:0000256" key="1">
    <source>
        <dbReference type="HAMAP-Rule" id="MF_00506"/>
    </source>
</evidence>
<dbReference type="OrthoDB" id="1708042at2"/>
<evidence type="ECO:0000313" key="3">
    <source>
        <dbReference type="Proteomes" id="UP000001401"/>
    </source>
</evidence>
<evidence type="ECO:0000313" key="2">
    <source>
        <dbReference type="EMBL" id="ADU30935.1"/>
    </source>
</evidence>
<dbReference type="HAMAP" id="MF_00506">
    <property type="entry name" value="UPF0180"/>
    <property type="match status" value="1"/>
</dbReference>